<organism evidence="1 2">
    <name type="scientific">Ottowia testudinis</name>
    <dbReference type="NCBI Taxonomy" id="2816950"/>
    <lineage>
        <taxon>Bacteria</taxon>
        <taxon>Pseudomonadati</taxon>
        <taxon>Pseudomonadota</taxon>
        <taxon>Betaproteobacteria</taxon>
        <taxon>Burkholderiales</taxon>
        <taxon>Comamonadaceae</taxon>
        <taxon>Ottowia</taxon>
    </lineage>
</organism>
<protein>
    <submittedName>
        <fullName evidence="1">DUF4303 domain-containing protein</fullName>
    </submittedName>
</protein>
<name>A0A975CDT4_9BURK</name>
<dbReference type="AlphaFoldDB" id="A0A975CDT4"/>
<reference evidence="1" key="1">
    <citation type="submission" date="2021-03" db="EMBL/GenBank/DDBJ databases">
        <title>Ottowia sp. 27C isolated from the cloaca of a Giant Asian pond turtle (Heosemys grandis).</title>
        <authorList>
            <person name="Spergser J."/>
            <person name="Busse H.-J."/>
        </authorList>
    </citation>
    <scope>NUCLEOTIDE SEQUENCE</scope>
    <source>
        <strain evidence="1">27C</strain>
    </source>
</reference>
<dbReference type="Proteomes" id="UP000663903">
    <property type="component" value="Chromosome"/>
</dbReference>
<evidence type="ECO:0000313" key="1">
    <source>
        <dbReference type="EMBL" id="QTD44618.1"/>
    </source>
</evidence>
<dbReference type="KEGG" id="otd:J1M35_16220"/>
<evidence type="ECO:0000313" key="2">
    <source>
        <dbReference type="Proteomes" id="UP000663903"/>
    </source>
</evidence>
<sequence length="203" mass="23004">MNWFARLLGVRNGAVEPDTADPEEGVKSPWADFDWKSAENGIANLLERDLREFIADNGGEEFYSVAVDCNSLYGDILLSANTTGALLKKAREYSSSASEFEIAREIEEMRWGFGDWEYHGINFAKDEGHAGYKRELPDSDVLEHPDDREMFMECVTRALLRVEASGALDGMRKTVDFKILCKDDEEEFAEAEERMKRLRGADS</sequence>
<dbReference type="RefSeq" id="WP_208008182.1">
    <property type="nucleotide sequence ID" value="NZ_CP071796.1"/>
</dbReference>
<accession>A0A975CDT4</accession>
<dbReference type="EMBL" id="CP071796">
    <property type="protein sequence ID" value="QTD44618.1"/>
    <property type="molecule type" value="Genomic_DNA"/>
</dbReference>
<keyword evidence="2" id="KW-1185">Reference proteome</keyword>
<dbReference type="Pfam" id="PF14136">
    <property type="entry name" value="DUF4303"/>
    <property type="match status" value="1"/>
</dbReference>
<dbReference type="InterPro" id="IPR025409">
    <property type="entry name" value="DUF4303"/>
</dbReference>
<proteinExistence type="predicted"/>
<gene>
    <name evidence="1" type="ORF">J1M35_16220</name>
</gene>